<evidence type="ECO:0000256" key="2">
    <source>
        <dbReference type="ARBA" id="ARBA00005995"/>
    </source>
</evidence>
<feature type="binding site" evidence="5">
    <location>
        <position position="493"/>
    </location>
    <ligand>
        <name>substrate</name>
    </ligand>
</feature>
<dbReference type="PANTHER" id="PTHR43563:SF14">
    <property type="entry name" value="AMINE OXIDASE"/>
    <property type="match status" value="1"/>
</dbReference>
<organism evidence="8 9">
    <name type="scientific">Aspergillus nanangensis</name>
    <dbReference type="NCBI Taxonomy" id="2582783"/>
    <lineage>
        <taxon>Eukaryota</taxon>
        <taxon>Fungi</taxon>
        <taxon>Dikarya</taxon>
        <taxon>Ascomycota</taxon>
        <taxon>Pezizomycotina</taxon>
        <taxon>Eurotiomycetes</taxon>
        <taxon>Eurotiomycetidae</taxon>
        <taxon>Eurotiales</taxon>
        <taxon>Aspergillaceae</taxon>
        <taxon>Aspergillus</taxon>
        <taxon>Aspergillus subgen. Circumdati</taxon>
    </lineage>
</organism>
<dbReference type="InterPro" id="IPR050703">
    <property type="entry name" value="Flavin_MAO"/>
</dbReference>
<evidence type="ECO:0000256" key="5">
    <source>
        <dbReference type="PIRSR" id="PIRSR601613-1"/>
    </source>
</evidence>
<protein>
    <recommendedName>
        <fullName evidence="6">Amine oxidase</fullName>
        <ecNumber evidence="6">1.4.3.-</ecNumber>
    </recommendedName>
</protein>
<evidence type="ECO:0000256" key="6">
    <source>
        <dbReference type="RuleBase" id="RU362067"/>
    </source>
</evidence>
<reference evidence="8" key="1">
    <citation type="journal article" date="2019" name="Beilstein J. Org. Chem.">
        <title>Nanangenines: drimane sesquiterpenoids as the dominant metabolite cohort of a novel Australian fungus, Aspergillus nanangensis.</title>
        <authorList>
            <person name="Lacey H.J."/>
            <person name="Gilchrist C.L.M."/>
            <person name="Crombie A."/>
            <person name="Kalaitzis J.A."/>
            <person name="Vuong D."/>
            <person name="Rutledge P.J."/>
            <person name="Turner P."/>
            <person name="Pitt J.I."/>
            <person name="Lacey E."/>
            <person name="Chooi Y.H."/>
            <person name="Piggott A.M."/>
        </authorList>
    </citation>
    <scope>NUCLEOTIDE SEQUENCE</scope>
    <source>
        <strain evidence="8">MST-FP2251</strain>
    </source>
</reference>
<dbReference type="Pfam" id="PF01042">
    <property type="entry name" value="Ribonuc_L-PSP"/>
    <property type="match status" value="1"/>
</dbReference>
<dbReference type="SUPFAM" id="SSF54373">
    <property type="entry name" value="FAD-linked reductases, C-terminal domain"/>
    <property type="match status" value="1"/>
</dbReference>
<name>A0AAD4CBU6_ASPNN</name>
<feature type="binding site" evidence="5">
    <location>
        <position position="384"/>
    </location>
    <ligand>
        <name>FAD</name>
        <dbReference type="ChEBI" id="CHEBI:57692"/>
    </ligand>
</feature>
<proteinExistence type="inferred from homology"/>
<dbReference type="InterPro" id="IPR001613">
    <property type="entry name" value="Flavin_amine_oxidase"/>
</dbReference>
<comment type="caution">
    <text evidence="8">The sequence shown here is derived from an EMBL/GenBank/DDBJ whole genome shotgun (WGS) entry which is preliminary data.</text>
</comment>
<dbReference type="PANTHER" id="PTHR43563">
    <property type="entry name" value="AMINE OXIDASE"/>
    <property type="match status" value="1"/>
</dbReference>
<comment type="catalytic activity">
    <reaction evidence="4">
        <text>a secondary aliphatic amine + O2 + H2O = a primary amine + an aldehyde + H2O2</text>
        <dbReference type="Rhea" id="RHEA:26414"/>
        <dbReference type="ChEBI" id="CHEBI:15377"/>
        <dbReference type="ChEBI" id="CHEBI:15379"/>
        <dbReference type="ChEBI" id="CHEBI:16240"/>
        <dbReference type="ChEBI" id="CHEBI:17478"/>
        <dbReference type="ChEBI" id="CHEBI:58855"/>
        <dbReference type="ChEBI" id="CHEBI:65296"/>
        <dbReference type="EC" id="1.4.3.4"/>
    </reaction>
</comment>
<keyword evidence="9" id="KW-1185">Reference proteome</keyword>
<reference evidence="8" key="2">
    <citation type="submission" date="2020-02" db="EMBL/GenBank/DDBJ databases">
        <authorList>
            <person name="Gilchrist C.L.M."/>
            <person name="Chooi Y.-H."/>
        </authorList>
    </citation>
    <scope>NUCLEOTIDE SEQUENCE</scope>
    <source>
        <strain evidence="8">MST-FP2251</strain>
    </source>
</reference>
<dbReference type="Gene3D" id="3.30.1330.40">
    <property type="entry name" value="RutC-like"/>
    <property type="match status" value="1"/>
</dbReference>
<evidence type="ECO:0000256" key="3">
    <source>
        <dbReference type="ARBA" id="ARBA00023002"/>
    </source>
</evidence>
<dbReference type="Gene3D" id="3.90.660.10">
    <property type="match status" value="1"/>
</dbReference>
<dbReference type="PRINTS" id="PR00757">
    <property type="entry name" value="AMINEOXDASEF"/>
</dbReference>
<dbReference type="InterPro" id="IPR036188">
    <property type="entry name" value="FAD/NAD-bd_sf"/>
</dbReference>
<dbReference type="EMBL" id="VCAU01000168">
    <property type="protein sequence ID" value="KAF9883373.1"/>
    <property type="molecule type" value="Genomic_DNA"/>
</dbReference>
<dbReference type="Proteomes" id="UP001194746">
    <property type="component" value="Unassembled WGS sequence"/>
</dbReference>
<dbReference type="InterPro" id="IPR006175">
    <property type="entry name" value="YjgF/YER057c/UK114"/>
</dbReference>
<gene>
    <name evidence="8" type="ORF">FE257_003540</name>
</gene>
<dbReference type="SUPFAM" id="SSF51905">
    <property type="entry name" value="FAD/NAD(P)-binding domain"/>
    <property type="match status" value="1"/>
</dbReference>
<dbReference type="Gene3D" id="1.10.405.10">
    <property type="entry name" value="Guanine Nucleotide Dissociation Inhibitor, domain 1"/>
    <property type="match status" value="1"/>
</dbReference>
<dbReference type="Gene3D" id="3.50.50.60">
    <property type="entry name" value="FAD/NAD(P)-binding domain"/>
    <property type="match status" value="1"/>
</dbReference>
<keyword evidence="3 6" id="KW-0560">Oxidoreductase</keyword>
<feature type="binding site" evidence="5">
    <location>
        <begin position="178"/>
        <end position="179"/>
    </location>
    <ligand>
        <name>FAD</name>
        <dbReference type="ChEBI" id="CHEBI:57692"/>
    </ligand>
</feature>
<evidence type="ECO:0000313" key="8">
    <source>
        <dbReference type="EMBL" id="KAF9883373.1"/>
    </source>
</evidence>
<evidence type="ECO:0000256" key="4">
    <source>
        <dbReference type="ARBA" id="ARBA00048448"/>
    </source>
</evidence>
<evidence type="ECO:0000313" key="9">
    <source>
        <dbReference type="Proteomes" id="UP001194746"/>
    </source>
</evidence>
<feature type="domain" description="Amine oxidase" evidence="7">
    <location>
        <begin position="158"/>
        <end position="605"/>
    </location>
</feature>
<dbReference type="SUPFAM" id="SSF55298">
    <property type="entry name" value="YjgF-like"/>
    <property type="match status" value="1"/>
</dbReference>
<dbReference type="Pfam" id="PF01593">
    <property type="entry name" value="Amino_oxidase"/>
    <property type="match status" value="1"/>
</dbReference>
<dbReference type="CDD" id="cd00448">
    <property type="entry name" value="YjgF_YER057c_UK114_family"/>
    <property type="match status" value="1"/>
</dbReference>
<dbReference type="GO" id="GO:0097621">
    <property type="term" value="F:monoamine oxidase activity"/>
    <property type="evidence" value="ECO:0007669"/>
    <property type="project" value="UniProtKB-EC"/>
</dbReference>
<evidence type="ECO:0000256" key="1">
    <source>
        <dbReference type="ARBA" id="ARBA00001974"/>
    </source>
</evidence>
<accession>A0AAD4CBU6</accession>
<comment type="similarity">
    <text evidence="2 6">Belongs to the flavin monoamine oxidase family.</text>
</comment>
<keyword evidence="6" id="KW-0285">Flavoprotein</keyword>
<dbReference type="InterPro" id="IPR002937">
    <property type="entry name" value="Amino_oxidase"/>
</dbReference>
<dbReference type="AlphaFoldDB" id="A0AAD4CBU6"/>
<evidence type="ECO:0000259" key="7">
    <source>
        <dbReference type="Pfam" id="PF01593"/>
    </source>
</evidence>
<sequence length="616" mass="66117">MPRISTIDLATTAGAYYAPATVAPANTQMMHIAGQPGSTKSGLVPPDYESQIHLALLNLRKILIVAGAAVRDIVKLTVYIVNYDPTRRLHTRHLQKFLAGHRPAMTLVPVTQLAAPGWLFEVDAVVARPAALAPVPRLLAGELAHHPIVDVLIVGAGLAGLMAASEVQQAGLSYTILEARDRVGGKTWSQPMGQEGEGEGGLVDLGAAWINDTNQRTAYALARRFGAEILEQNTSGLCVIEDADGVCSPFAYGSVPKFSDSISSDIARIRDMVEADCHTIDPARPQNPELDSLTFEAYLRSRGASDEALATATVWTRAMLGQDPRDLSALFFLTYCKSGGGLMQMRSDRKGGGQHLRARQGMQMIAKGLADELPEAVIRLSTPVSAIDNNSGGDGQVEVTTTTGEVFRARKVISTVPSPVLDTISFQPKLPPVKQLWAQSTSYGYYTKAMMVFRSPFWVQKGYCGLTQSFRGPAAVIRDTSSVPDGKYILTCFLTGDPGREWAALSTKAREEALVQQIGKLFGAELEATRDFVQMVTYEWVHDAYSGWGCPCPALAPGVLDTLGGGGIREPCGSVHFAGTETAVEWRGYMEGALQSGQRAAGEVIQALRSGVPARL</sequence>
<feature type="binding site" evidence="5">
    <location>
        <position position="581"/>
    </location>
    <ligand>
        <name>FAD</name>
        <dbReference type="ChEBI" id="CHEBI:57692"/>
    </ligand>
</feature>
<dbReference type="InterPro" id="IPR035959">
    <property type="entry name" value="RutC-like_sf"/>
</dbReference>
<comment type="cofactor">
    <cofactor evidence="1 6">
        <name>FAD</name>
        <dbReference type="ChEBI" id="CHEBI:57692"/>
    </cofactor>
</comment>
<keyword evidence="6" id="KW-0274">FAD</keyword>
<dbReference type="EC" id="1.4.3.-" evidence="6"/>